<keyword evidence="1" id="KW-0677">Repeat</keyword>
<dbReference type="SMART" id="SM00698">
    <property type="entry name" value="MORN"/>
    <property type="match status" value="3"/>
</dbReference>
<sequence>MKTEKSEFHVCLHQIVDEFGIEVIAEQKAEALMADMMGHRFTMGSVMRSARQCHVTQRLLALMDDDVADRTPQIDNLKLLLQDNFFLRPSVAAYVVDSYCYALGYTDDMAPLDDYDHDEATAAATGELSFETADDGEFCGYKNDESQRSGFGILRSSNGNTYAGEWKHGIKMGFGLGFNQNRERYAGEWSFNRHSGIGVEVQNDGKRYAGMWKNGRRNGTGMIHLPNGNTVCGTFRNDSLTDAHGTMFVQDGSMVVGRMTSDGPDGQCEHYYPDGSHCTETWHHGILQ</sequence>
<name>A0ABX2AWF8_9BACT</name>
<evidence type="ECO:0000313" key="3">
    <source>
        <dbReference type="Proteomes" id="UP001193734"/>
    </source>
</evidence>
<dbReference type="SUPFAM" id="SSF82185">
    <property type="entry name" value="Histone H3 K4-specific methyltransferase SET7/9 N-terminal domain"/>
    <property type="match status" value="1"/>
</dbReference>
<comment type="caution">
    <text evidence="2">The sequence shown here is derived from an EMBL/GenBank/DDBJ whole genome shotgun (WGS) entry which is preliminary data.</text>
</comment>
<reference evidence="2 3" key="1">
    <citation type="submission" date="2020-05" db="EMBL/GenBank/DDBJ databases">
        <title>Distinct polysaccharide utilization as determinants for interspecies competition between intestinal Prevotella spp.</title>
        <authorList>
            <person name="Galvez E.J.C."/>
            <person name="Iljazovic A."/>
            <person name="Strowig T."/>
        </authorList>
    </citation>
    <scope>NUCLEOTIDE SEQUENCE [LARGE SCALE GENOMIC DNA]</scope>
    <source>
        <strain evidence="2 3">PROD</strain>
    </source>
</reference>
<dbReference type="GeneID" id="82157713"/>
<evidence type="ECO:0000256" key="1">
    <source>
        <dbReference type="ARBA" id="ARBA00022737"/>
    </source>
</evidence>
<evidence type="ECO:0008006" key="4">
    <source>
        <dbReference type="Google" id="ProtNLM"/>
    </source>
</evidence>
<proteinExistence type="predicted"/>
<dbReference type="PANTHER" id="PTHR43215:SF14">
    <property type="entry name" value="RADIAL SPOKE HEAD 1 HOMOLOG"/>
    <property type="match status" value="1"/>
</dbReference>
<dbReference type="RefSeq" id="WP_172177554.1">
    <property type="nucleotide sequence ID" value="NZ_CASGIA010000028.1"/>
</dbReference>
<accession>A0ABX2AWF8</accession>
<evidence type="ECO:0000313" key="2">
    <source>
        <dbReference type="EMBL" id="NPE14273.1"/>
    </source>
</evidence>
<dbReference type="Proteomes" id="UP001193734">
    <property type="component" value="Unassembled WGS sequence"/>
</dbReference>
<dbReference type="InterPro" id="IPR003409">
    <property type="entry name" value="MORN"/>
</dbReference>
<organism evidence="2 3">
    <name type="scientific">Xylanibacter rodentium</name>
    <dbReference type="NCBI Taxonomy" id="2736289"/>
    <lineage>
        <taxon>Bacteria</taxon>
        <taxon>Pseudomonadati</taxon>
        <taxon>Bacteroidota</taxon>
        <taxon>Bacteroidia</taxon>
        <taxon>Bacteroidales</taxon>
        <taxon>Prevotellaceae</taxon>
        <taxon>Xylanibacter</taxon>
    </lineage>
</organism>
<gene>
    <name evidence="2" type="ORF">HPS55_08020</name>
</gene>
<protein>
    <recommendedName>
        <fullName evidence="4">MORN repeat protein</fullName>
    </recommendedName>
</protein>
<dbReference type="Pfam" id="PF02493">
    <property type="entry name" value="MORN"/>
    <property type="match status" value="4"/>
</dbReference>
<dbReference type="Gene3D" id="2.20.110.10">
    <property type="entry name" value="Histone H3 K4-specific methyltransferase SET7/9 N-terminal domain"/>
    <property type="match status" value="1"/>
</dbReference>
<dbReference type="PANTHER" id="PTHR43215">
    <property type="entry name" value="RADIAL SPOKE HEAD 1 HOMOLOG"/>
    <property type="match status" value="1"/>
</dbReference>
<dbReference type="EMBL" id="JABKKE010000011">
    <property type="protein sequence ID" value="NPE14273.1"/>
    <property type="molecule type" value="Genomic_DNA"/>
</dbReference>
<keyword evidence="3" id="KW-1185">Reference proteome</keyword>